<evidence type="ECO:0000259" key="2">
    <source>
        <dbReference type="PROSITE" id="PS50846"/>
    </source>
</evidence>
<dbReference type="PROSITE" id="PS01047">
    <property type="entry name" value="HMA_1"/>
    <property type="match status" value="1"/>
</dbReference>
<feature type="domain" description="HMA" evidence="2">
    <location>
        <begin position="1"/>
        <end position="63"/>
    </location>
</feature>
<keyword evidence="1" id="KW-0479">Metal-binding</keyword>
<evidence type="ECO:0000256" key="1">
    <source>
        <dbReference type="ARBA" id="ARBA00022723"/>
    </source>
</evidence>
<dbReference type="Pfam" id="PF00403">
    <property type="entry name" value="HMA"/>
    <property type="match status" value="1"/>
</dbReference>
<evidence type="ECO:0000313" key="4">
    <source>
        <dbReference type="Proteomes" id="UP001597295"/>
    </source>
</evidence>
<dbReference type="EMBL" id="JBHUIP010000003">
    <property type="protein sequence ID" value="MFD2261807.1"/>
    <property type="molecule type" value="Genomic_DNA"/>
</dbReference>
<dbReference type="RefSeq" id="WP_379874721.1">
    <property type="nucleotide sequence ID" value="NZ_JBHUIP010000003.1"/>
</dbReference>
<dbReference type="Proteomes" id="UP001597295">
    <property type="component" value="Unassembled WGS sequence"/>
</dbReference>
<protein>
    <submittedName>
        <fullName evidence="3">Heavy-metal-associated domain-containing protein</fullName>
    </submittedName>
</protein>
<reference evidence="4" key="1">
    <citation type="journal article" date="2019" name="Int. J. Syst. Evol. Microbiol.">
        <title>The Global Catalogue of Microorganisms (GCM) 10K type strain sequencing project: providing services to taxonomists for standard genome sequencing and annotation.</title>
        <authorList>
            <consortium name="The Broad Institute Genomics Platform"/>
            <consortium name="The Broad Institute Genome Sequencing Center for Infectious Disease"/>
            <person name="Wu L."/>
            <person name="Ma J."/>
        </authorList>
    </citation>
    <scope>NUCLEOTIDE SEQUENCE [LARGE SCALE GENOMIC DNA]</scope>
    <source>
        <strain evidence="4">CGMCC 1.19062</strain>
    </source>
</reference>
<accession>A0ABW5DLF3</accession>
<dbReference type="PROSITE" id="PS50846">
    <property type="entry name" value="HMA_2"/>
    <property type="match status" value="1"/>
</dbReference>
<dbReference type="CDD" id="cd00371">
    <property type="entry name" value="HMA"/>
    <property type="match status" value="1"/>
</dbReference>
<dbReference type="Gene3D" id="3.30.70.100">
    <property type="match status" value="1"/>
</dbReference>
<keyword evidence="4" id="KW-1185">Reference proteome</keyword>
<sequence length="65" mass="6597">MLEFTVPKMTCGACEKRVRKALEAVEGVEGVSVDLSRHKVGISGPVASAGAAAALAQAGYPPLEA</sequence>
<dbReference type="SUPFAM" id="SSF55008">
    <property type="entry name" value="HMA, heavy metal-associated domain"/>
    <property type="match status" value="1"/>
</dbReference>
<name>A0ABW5DLF3_9PROT</name>
<dbReference type="InterPro" id="IPR036163">
    <property type="entry name" value="HMA_dom_sf"/>
</dbReference>
<proteinExistence type="predicted"/>
<gene>
    <name evidence="3" type="ORF">ACFSM5_02840</name>
</gene>
<evidence type="ECO:0000313" key="3">
    <source>
        <dbReference type="EMBL" id="MFD2261807.1"/>
    </source>
</evidence>
<organism evidence="3 4">
    <name type="scientific">Lacibacterium aquatile</name>
    <dbReference type="NCBI Taxonomy" id="1168082"/>
    <lineage>
        <taxon>Bacteria</taxon>
        <taxon>Pseudomonadati</taxon>
        <taxon>Pseudomonadota</taxon>
        <taxon>Alphaproteobacteria</taxon>
        <taxon>Rhodospirillales</taxon>
        <taxon>Rhodospirillaceae</taxon>
    </lineage>
</organism>
<comment type="caution">
    <text evidence="3">The sequence shown here is derived from an EMBL/GenBank/DDBJ whole genome shotgun (WGS) entry which is preliminary data.</text>
</comment>
<dbReference type="InterPro" id="IPR017969">
    <property type="entry name" value="Heavy-metal-associated_CS"/>
</dbReference>
<dbReference type="InterPro" id="IPR006121">
    <property type="entry name" value="HMA_dom"/>
</dbReference>